<sequence length="97" mass="10806">MSNGIKLVIAKFVAKRGQADALNAAITRCIAPSRAEPGCIHYDLYTSQEDENTFLIHEKWQGDEAIAFHFIQPHFKQLLAETQPLVAGEPEIKSVDI</sequence>
<dbReference type="OrthoDB" id="9812192at2"/>
<dbReference type="InterPro" id="IPR050744">
    <property type="entry name" value="AI-2_Isomerase_LsrG"/>
</dbReference>
<organism evidence="2 3">
    <name type="scientific">Pantoea rwandensis</name>
    <dbReference type="NCBI Taxonomy" id="1076550"/>
    <lineage>
        <taxon>Bacteria</taxon>
        <taxon>Pseudomonadati</taxon>
        <taxon>Pseudomonadota</taxon>
        <taxon>Gammaproteobacteria</taxon>
        <taxon>Enterobacterales</taxon>
        <taxon>Erwiniaceae</taxon>
        <taxon>Pantoea</taxon>
    </lineage>
</organism>
<evidence type="ECO:0000259" key="1">
    <source>
        <dbReference type="PROSITE" id="PS51725"/>
    </source>
</evidence>
<dbReference type="RefSeq" id="WP_084932434.1">
    <property type="nucleotide sequence ID" value="NZ_MLFR01000002.1"/>
</dbReference>
<feature type="domain" description="ABM" evidence="1">
    <location>
        <begin position="6"/>
        <end position="95"/>
    </location>
</feature>
<name>A0A1X1D3K0_9GAMM</name>
<dbReference type="SUPFAM" id="SSF54909">
    <property type="entry name" value="Dimeric alpha+beta barrel"/>
    <property type="match status" value="1"/>
</dbReference>
<comment type="caution">
    <text evidence="2">The sequence shown here is derived from an EMBL/GenBank/DDBJ whole genome shotgun (WGS) entry which is preliminary data.</text>
</comment>
<protein>
    <submittedName>
        <fullName evidence="2">Drug:proton antiporter</fullName>
    </submittedName>
</protein>
<dbReference type="Gene3D" id="3.30.70.100">
    <property type="match status" value="1"/>
</dbReference>
<dbReference type="Proteomes" id="UP000193558">
    <property type="component" value="Unassembled WGS sequence"/>
</dbReference>
<dbReference type="PANTHER" id="PTHR33336:SF3">
    <property type="entry name" value="ABM DOMAIN-CONTAINING PROTEIN"/>
    <property type="match status" value="1"/>
</dbReference>
<evidence type="ECO:0000313" key="3">
    <source>
        <dbReference type="Proteomes" id="UP000193558"/>
    </source>
</evidence>
<dbReference type="GO" id="GO:0003824">
    <property type="term" value="F:catalytic activity"/>
    <property type="evidence" value="ECO:0007669"/>
    <property type="project" value="TreeGrafter"/>
</dbReference>
<proteinExistence type="predicted"/>
<accession>A0A1X1D3K0</accession>
<dbReference type="InterPro" id="IPR007138">
    <property type="entry name" value="ABM_dom"/>
</dbReference>
<dbReference type="EMBL" id="MLFR01000002">
    <property type="protein sequence ID" value="ORM71160.1"/>
    <property type="molecule type" value="Genomic_DNA"/>
</dbReference>
<dbReference type="PROSITE" id="PS51725">
    <property type="entry name" value="ABM"/>
    <property type="match status" value="1"/>
</dbReference>
<gene>
    <name evidence="2" type="ORF">HA51_04580</name>
</gene>
<evidence type="ECO:0000313" key="2">
    <source>
        <dbReference type="EMBL" id="ORM71160.1"/>
    </source>
</evidence>
<dbReference type="Pfam" id="PF03992">
    <property type="entry name" value="ABM"/>
    <property type="match status" value="1"/>
</dbReference>
<dbReference type="PANTHER" id="PTHR33336">
    <property type="entry name" value="QUINOL MONOOXYGENASE YGIN-RELATED"/>
    <property type="match status" value="1"/>
</dbReference>
<dbReference type="InterPro" id="IPR011008">
    <property type="entry name" value="Dimeric_a/b-barrel"/>
</dbReference>
<dbReference type="AlphaFoldDB" id="A0A1X1D3K0"/>
<reference evidence="2 3" key="1">
    <citation type="journal article" date="2017" name="Antonie Van Leeuwenhoek">
        <title>Phylogenomic resolution of the bacterial genus Pantoea and its relationship with Erwinia and Tatumella.</title>
        <authorList>
            <person name="Palmer M."/>
            <person name="Steenkamp E.T."/>
            <person name="Coetzee M.P."/>
            <person name="Chan W.Y."/>
            <person name="van Zyl E."/>
            <person name="De Maayer P."/>
            <person name="Coutinho T.A."/>
            <person name="Blom J."/>
            <person name="Smits T.H."/>
            <person name="Duffy B."/>
            <person name="Venter S.N."/>
        </authorList>
    </citation>
    <scope>NUCLEOTIDE SEQUENCE [LARGE SCALE GENOMIC DNA]</scope>
    <source>
        <strain evidence="2 3">LMG 26275</strain>
    </source>
</reference>